<feature type="transmembrane region" description="Helical" evidence="1">
    <location>
        <begin position="172"/>
        <end position="192"/>
    </location>
</feature>
<reference evidence="2 3" key="1">
    <citation type="submission" date="2023-02" db="EMBL/GenBank/DDBJ databases">
        <authorList>
            <person name="Mo P."/>
        </authorList>
    </citation>
    <scope>NUCLEOTIDE SEQUENCE [LARGE SCALE GENOMIC DNA]</scope>
    <source>
        <strain evidence="2 3">HUAS 3</strain>
    </source>
</reference>
<feature type="transmembrane region" description="Helical" evidence="1">
    <location>
        <begin position="64"/>
        <end position="86"/>
    </location>
</feature>
<feature type="transmembrane region" description="Helical" evidence="1">
    <location>
        <begin position="141"/>
        <end position="160"/>
    </location>
</feature>
<dbReference type="RefSeq" id="WP_275029680.1">
    <property type="nucleotide sequence ID" value="NZ_CP118615.1"/>
</dbReference>
<feature type="transmembrane region" description="Helical" evidence="1">
    <location>
        <begin position="21"/>
        <end position="44"/>
    </location>
</feature>
<sequence length="217" mass="23796">MDPSDDQDAAIRTPDYLADEIVGLIGVITRLMLFGFLLALAVIAERAFRQAGGNVAVAQLTVPVTWAFTPFVLLTCAHYVYAASLLRSIREYRDRESEPEKRNGLFRRVSSQTGVFTLGLRPAQPDKGRRVYQRSFKDPSMGLEVSGAILLAGATIPWHLTPPGTLTLASGWPSWLAWAAAAVTVVLNWLLVSTWVARLSEIVTLPPACSSPRPYRS</sequence>
<evidence type="ECO:0000256" key="1">
    <source>
        <dbReference type="SAM" id="Phobius"/>
    </source>
</evidence>
<keyword evidence="1" id="KW-0472">Membrane</keyword>
<keyword evidence="3" id="KW-1185">Reference proteome</keyword>
<dbReference type="Proteomes" id="UP001219605">
    <property type="component" value="Chromosome"/>
</dbReference>
<proteinExistence type="predicted"/>
<organism evidence="2 3">
    <name type="scientific">Micromonospora cathayae</name>
    <dbReference type="NCBI Taxonomy" id="3028804"/>
    <lineage>
        <taxon>Bacteria</taxon>
        <taxon>Bacillati</taxon>
        <taxon>Actinomycetota</taxon>
        <taxon>Actinomycetes</taxon>
        <taxon>Micromonosporales</taxon>
        <taxon>Micromonosporaceae</taxon>
        <taxon>Micromonospora</taxon>
    </lineage>
</organism>
<keyword evidence="1" id="KW-1133">Transmembrane helix</keyword>
<gene>
    <name evidence="2" type="ORF">PVK37_22645</name>
</gene>
<accession>A0ABY7ZJS3</accession>
<dbReference type="EMBL" id="CP118615">
    <property type="protein sequence ID" value="WDZ83240.1"/>
    <property type="molecule type" value="Genomic_DNA"/>
</dbReference>
<evidence type="ECO:0000313" key="2">
    <source>
        <dbReference type="EMBL" id="WDZ83240.1"/>
    </source>
</evidence>
<name>A0ABY7ZJS3_9ACTN</name>
<protein>
    <recommendedName>
        <fullName evidence="4">RDD family protein</fullName>
    </recommendedName>
</protein>
<evidence type="ECO:0008006" key="4">
    <source>
        <dbReference type="Google" id="ProtNLM"/>
    </source>
</evidence>
<evidence type="ECO:0000313" key="3">
    <source>
        <dbReference type="Proteomes" id="UP001219605"/>
    </source>
</evidence>
<keyword evidence="1" id="KW-0812">Transmembrane</keyword>